<keyword evidence="1" id="KW-0805">Transcription regulation</keyword>
<proteinExistence type="predicted"/>
<accession>A0A838L8D2</accession>
<dbReference type="GO" id="GO:0003677">
    <property type="term" value="F:DNA binding"/>
    <property type="evidence" value="ECO:0007669"/>
    <property type="project" value="UniProtKB-KW"/>
</dbReference>
<dbReference type="EMBL" id="JACEIB010000007">
    <property type="protein sequence ID" value="MBA2934809.1"/>
    <property type="molecule type" value="Genomic_DNA"/>
</dbReference>
<sequence>MKQDQELRSLKRGLKVLTLLNQVNTLGITELARHLELPRTTAERILMTLAAEGYVERIPDDRRFRLSAKVTTLARGFSDDCWIVHIATPLLFEVTRRIGWPLGIATQVGDTMVLRTTTDPATSLWLNRRRIGAETPILASSSGLVAYAFAADAERDRLLDTLRTSRHAINRDRSRNAHLFMSLTRPVMEKGYAIQPPPNDMPERSISVPIMIGGKLAAVLLLMYMPRALSNSAALRDYLPLLRDLSEEISTRVADREDWAELDEDDAVGNFIVPPAASRFGATEVRYA</sequence>
<feature type="domain" description="HTH iclR-type" evidence="4">
    <location>
        <begin position="7"/>
        <end position="68"/>
    </location>
</feature>
<name>A0A838L8D2_9SPHN</name>
<dbReference type="SMART" id="SM00346">
    <property type="entry name" value="HTH_ICLR"/>
    <property type="match status" value="1"/>
</dbReference>
<reference evidence="6 7" key="1">
    <citation type="submission" date="2020-07" db="EMBL/GenBank/DDBJ databases">
        <authorList>
            <person name="Sun Q."/>
        </authorList>
    </citation>
    <scope>NUCLEOTIDE SEQUENCE [LARGE SCALE GENOMIC DNA]</scope>
    <source>
        <strain evidence="6 7">CGMCC 1.13654</strain>
    </source>
</reference>
<dbReference type="Gene3D" id="1.10.10.10">
    <property type="entry name" value="Winged helix-like DNA-binding domain superfamily/Winged helix DNA-binding domain"/>
    <property type="match status" value="1"/>
</dbReference>
<dbReference type="Pfam" id="PF09339">
    <property type="entry name" value="HTH_IclR"/>
    <property type="match status" value="1"/>
</dbReference>
<dbReference type="PANTHER" id="PTHR30136">
    <property type="entry name" value="HELIX-TURN-HELIX TRANSCRIPTIONAL REGULATOR, ICLR FAMILY"/>
    <property type="match status" value="1"/>
</dbReference>
<keyword evidence="3" id="KW-0804">Transcription</keyword>
<organism evidence="6 7">
    <name type="scientific">Sphingomonas chungangi</name>
    <dbReference type="NCBI Taxonomy" id="2683589"/>
    <lineage>
        <taxon>Bacteria</taxon>
        <taxon>Pseudomonadati</taxon>
        <taxon>Pseudomonadota</taxon>
        <taxon>Alphaproteobacteria</taxon>
        <taxon>Sphingomonadales</taxon>
        <taxon>Sphingomonadaceae</taxon>
        <taxon>Sphingomonas</taxon>
    </lineage>
</organism>
<feature type="domain" description="IclR-ED" evidence="5">
    <location>
        <begin position="69"/>
        <end position="255"/>
    </location>
</feature>
<evidence type="ECO:0000259" key="5">
    <source>
        <dbReference type="PROSITE" id="PS51078"/>
    </source>
</evidence>
<gene>
    <name evidence="6" type="ORF">HZF05_11945</name>
</gene>
<evidence type="ECO:0000256" key="2">
    <source>
        <dbReference type="ARBA" id="ARBA00023125"/>
    </source>
</evidence>
<dbReference type="RefSeq" id="WP_160366586.1">
    <property type="nucleotide sequence ID" value="NZ_JACEIB010000007.1"/>
</dbReference>
<dbReference type="PANTHER" id="PTHR30136:SF23">
    <property type="entry name" value="DNA-BINDING TRANSCRIPTIONAL ACTIVATOR MHPR"/>
    <property type="match status" value="1"/>
</dbReference>
<dbReference type="InterPro" id="IPR014757">
    <property type="entry name" value="Tscrpt_reg_IclR_C"/>
</dbReference>
<dbReference type="SUPFAM" id="SSF46785">
    <property type="entry name" value="Winged helix' DNA-binding domain"/>
    <property type="match status" value="1"/>
</dbReference>
<dbReference type="AlphaFoldDB" id="A0A838L8D2"/>
<dbReference type="Gene3D" id="3.30.450.40">
    <property type="match status" value="1"/>
</dbReference>
<evidence type="ECO:0000256" key="1">
    <source>
        <dbReference type="ARBA" id="ARBA00023015"/>
    </source>
</evidence>
<dbReference type="PROSITE" id="PS51078">
    <property type="entry name" value="ICLR_ED"/>
    <property type="match status" value="1"/>
</dbReference>
<comment type="caution">
    <text evidence="6">The sequence shown here is derived from an EMBL/GenBank/DDBJ whole genome shotgun (WGS) entry which is preliminary data.</text>
</comment>
<dbReference type="InterPro" id="IPR029016">
    <property type="entry name" value="GAF-like_dom_sf"/>
</dbReference>
<evidence type="ECO:0000313" key="7">
    <source>
        <dbReference type="Proteomes" id="UP000570166"/>
    </source>
</evidence>
<evidence type="ECO:0000256" key="3">
    <source>
        <dbReference type="ARBA" id="ARBA00023163"/>
    </source>
</evidence>
<keyword evidence="2" id="KW-0238">DNA-binding</keyword>
<dbReference type="InterPro" id="IPR050707">
    <property type="entry name" value="HTH_MetabolicPath_Reg"/>
</dbReference>
<dbReference type="GO" id="GO:0003700">
    <property type="term" value="F:DNA-binding transcription factor activity"/>
    <property type="evidence" value="ECO:0007669"/>
    <property type="project" value="TreeGrafter"/>
</dbReference>
<dbReference type="Proteomes" id="UP000570166">
    <property type="component" value="Unassembled WGS sequence"/>
</dbReference>
<dbReference type="GO" id="GO:0045892">
    <property type="term" value="P:negative regulation of DNA-templated transcription"/>
    <property type="evidence" value="ECO:0007669"/>
    <property type="project" value="TreeGrafter"/>
</dbReference>
<protein>
    <submittedName>
        <fullName evidence="6">Helix-turn-helix domain-containing protein</fullName>
    </submittedName>
</protein>
<keyword evidence="7" id="KW-1185">Reference proteome</keyword>
<dbReference type="SUPFAM" id="SSF55781">
    <property type="entry name" value="GAF domain-like"/>
    <property type="match status" value="1"/>
</dbReference>
<dbReference type="PROSITE" id="PS51077">
    <property type="entry name" value="HTH_ICLR"/>
    <property type="match status" value="1"/>
</dbReference>
<evidence type="ECO:0000259" key="4">
    <source>
        <dbReference type="PROSITE" id="PS51077"/>
    </source>
</evidence>
<dbReference type="InterPro" id="IPR036390">
    <property type="entry name" value="WH_DNA-bd_sf"/>
</dbReference>
<dbReference type="InterPro" id="IPR005471">
    <property type="entry name" value="Tscrpt_reg_IclR_N"/>
</dbReference>
<evidence type="ECO:0000313" key="6">
    <source>
        <dbReference type="EMBL" id="MBA2934809.1"/>
    </source>
</evidence>
<dbReference type="InterPro" id="IPR036388">
    <property type="entry name" value="WH-like_DNA-bd_sf"/>
</dbReference>